<feature type="transmembrane region" description="Helical" evidence="7">
    <location>
        <begin position="144"/>
        <end position="163"/>
    </location>
</feature>
<evidence type="ECO:0000313" key="9">
    <source>
        <dbReference type="EMBL" id="GAA0876165.1"/>
    </source>
</evidence>
<evidence type="ECO:0000313" key="10">
    <source>
        <dbReference type="Proteomes" id="UP001501126"/>
    </source>
</evidence>
<comment type="caution">
    <text evidence="9">The sequence shown here is derived from an EMBL/GenBank/DDBJ whole genome shotgun (WGS) entry which is preliminary data.</text>
</comment>
<feature type="transmembrane region" description="Helical" evidence="7">
    <location>
        <begin position="75"/>
        <end position="99"/>
    </location>
</feature>
<dbReference type="Pfam" id="PF01694">
    <property type="entry name" value="Rhomboid"/>
    <property type="match status" value="1"/>
</dbReference>
<dbReference type="GO" id="GO:0006508">
    <property type="term" value="P:proteolysis"/>
    <property type="evidence" value="ECO:0007669"/>
    <property type="project" value="UniProtKB-KW"/>
</dbReference>
<evidence type="ECO:0000256" key="3">
    <source>
        <dbReference type="ARBA" id="ARBA00022692"/>
    </source>
</evidence>
<organism evidence="9 10">
    <name type="scientific">Wandonia haliotis</name>
    <dbReference type="NCBI Taxonomy" id="574963"/>
    <lineage>
        <taxon>Bacteria</taxon>
        <taxon>Pseudomonadati</taxon>
        <taxon>Bacteroidota</taxon>
        <taxon>Flavobacteriia</taxon>
        <taxon>Flavobacteriales</taxon>
        <taxon>Crocinitomicaceae</taxon>
        <taxon>Wandonia</taxon>
    </lineage>
</organism>
<feature type="transmembrane region" description="Helical" evidence="7">
    <location>
        <begin position="119"/>
        <end position="137"/>
    </location>
</feature>
<evidence type="ECO:0000256" key="5">
    <source>
        <dbReference type="ARBA" id="ARBA00022989"/>
    </source>
</evidence>
<keyword evidence="9" id="KW-0645">Protease</keyword>
<dbReference type="InterPro" id="IPR035952">
    <property type="entry name" value="Rhomboid-like_sf"/>
</dbReference>
<evidence type="ECO:0000256" key="6">
    <source>
        <dbReference type="ARBA" id="ARBA00023136"/>
    </source>
</evidence>
<comment type="subcellular location">
    <subcellularLocation>
        <location evidence="1">Membrane</location>
        <topology evidence="1">Multi-pass membrane protein</topology>
    </subcellularLocation>
</comment>
<feature type="transmembrane region" description="Helical" evidence="7">
    <location>
        <begin position="30"/>
        <end position="49"/>
    </location>
</feature>
<feature type="domain" description="Peptidase S54 rhomboid" evidence="8">
    <location>
        <begin position="70"/>
        <end position="218"/>
    </location>
</feature>
<evidence type="ECO:0000259" key="8">
    <source>
        <dbReference type="Pfam" id="PF01694"/>
    </source>
</evidence>
<keyword evidence="3 7" id="KW-0812">Transmembrane</keyword>
<comment type="similarity">
    <text evidence="2">Belongs to the peptidase S54 family.</text>
</comment>
<sequence length="234" mass="26569">MSKKLREFNISSSESEPFFYSFVKDEKGKIMSITLILVSITSVLSVYAFSNPEQKYKLMFIPFNIKHRKNQGYRFFSHLFIHADWMHLIFNMYVLYIFGELVESVFMNLDGAVNGHLNYLLLYFGGGLFATLIPFGRHKDNPNYLSLGASGAVSSLVFASIILAPNIEIGLIFLPKIPGYLFGILYIAFEYYMDKRGNSGIAHDAHIGGAIFGIVFVIATKFNQFQAFINYIVN</sequence>
<keyword evidence="10" id="KW-1185">Reference proteome</keyword>
<dbReference type="PANTHER" id="PTHR43731:SF14">
    <property type="entry name" value="PRESENILIN-ASSOCIATED RHOMBOID-LIKE PROTEIN, MITOCHONDRIAL"/>
    <property type="match status" value="1"/>
</dbReference>
<dbReference type="InterPro" id="IPR050925">
    <property type="entry name" value="Rhomboid_protease_S54"/>
</dbReference>
<evidence type="ECO:0000256" key="4">
    <source>
        <dbReference type="ARBA" id="ARBA00022801"/>
    </source>
</evidence>
<dbReference type="GO" id="GO:0008233">
    <property type="term" value="F:peptidase activity"/>
    <property type="evidence" value="ECO:0007669"/>
    <property type="project" value="UniProtKB-KW"/>
</dbReference>
<keyword evidence="5 7" id="KW-1133">Transmembrane helix</keyword>
<dbReference type="InterPro" id="IPR022764">
    <property type="entry name" value="Peptidase_S54_rhomboid_dom"/>
</dbReference>
<evidence type="ECO:0000256" key="1">
    <source>
        <dbReference type="ARBA" id="ARBA00004141"/>
    </source>
</evidence>
<evidence type="ECO:0000256" key="7">
    <source>
        <dbReference type="SAM" id="Phobius"/>
    </source>
</evidence>
<keyword evidence="4" id="KW-0378">Hydrolase</keyword>
<protein>
    <submittedName>
        <fullName evidence="9">Rhomboid family intramembrane serine protease</fullName>
    </submittedName>
</protein>
<name>A0ABN1MT18_9FLAO</name>
<dbReference type="Gene3D" id="1.20.1540.10">
    <property type="entry name" value="Rhomboid-like"/>
    <property type="match status" value="1"/>
</dbReference>
<feature type="transmembrane region" description="Helical" evidence="7">
    <location>
        <begin position="201"/>
        <end position="219"/>
    </location>
</feature>
<dbReference type="SUPFAM" id="SSF144091">
    <property type="entry name" value="Rhomboid-like"/>
    <property type="match status" value="1"/>
</dbReference>
<feature type="transmembrane region" description="Helical" evidence="7">
    <location>
        <begin position="169"/>
        <end position="189"/>
    </location>
</feature>
<gene>
    <name evidence="9" type="ORF">GCM10009118_25750</name>
</gene>
<accession>A0ABN1MT18</accession>
<dbReference type="EMBL" id="BAAAFH010000022">
    <property type="protein sequence ID" value="GAA0876165.1"/>
    <property type="molecule type" value="Genomic_DNA"/>
</dbReference>
<evidence type="ECO:0000256" key="2">
    <source>
        <dbReference type="ARBA" id="ARBA00009045"/>
    </source>
</evidence>
<dbReference type="Proteomes" id="UP001501126">
    <property type="component" value="Unassembled WGS sequence"/>
</dbReference>
<reference evidence="9 10" key="1">
    <citation type="journal article" date="2019" name="Int. J. Syst. Evol. Microbiol.">
        <title>The Global Catalogue of Microorganisms (GCM) 10K type strain sequencing project: providing services to taxonomists for standard genome sequencing and annotation.</title>
        <authorList>
            <consortium name="The Broad Institute Genomics Platform"/>
            <consortium name="The Broad Institute Genome Sequencing Center for Infectious Disease"/>
            <person name="Wu L."/>
            <person name="Ma J."/>
        </authorList>
    </citation>
    <scope>NUCLEOTIDE SEQUENCE [LARGE SCALE GENOMIC DNA]</scope>
    <source>
        <strain evidence="9 10">JCM 16083</strain>
    </source>
</reference>
<dbReference type="PANTHER" id="PTHR43731">
    <property type="entry name" value="RHOMBOID PROTEASE"/>
    <property type="match status" value="1"/>
</dbReference>
<keyword evidence="6 7" id="KW-0472">Membrane</keyword>
<proteinExistence type="inferred from homology"/>